<name>A0ABR1J1A3_9AGAR</name>
<feature type="domain" description="C2H2-type" evidence="4">
    <location>
        <begin position="476"/>
        <end position="499"/>
    </location>
</feature>
<keyword evidence="1" id="KW-0862">Zinc</keyword>
<gene>
    <name evidence="5" type="ORF">VKT23_015636</name>
</gene>
<dbReference type="PROSITE" id="PS00028">
    <property type="entry name" value="ZINC_FINGER_C2H2_1"/>
    <property type="match status" value="1"/>
</dbReference>
<dbReference type="PROSITE" id="PS50157">
    <property type="entry name" value="ZINC_FINGER_C2H2_2"/>
    <property type="match status" value="1"/>
</dbReference>
<evidence type="ECO:0000259" key="4">
    <source>
        <dbReference type="PROSITE" id="PS50157"/>
    </source>
</evidence>
<dbReference type="PROSITE" id="PS50048">
    <property type="entry name" value="ZN2_CY6_FUNGAL_2"/>
    <property type="match status" value="1"/>
</dbReference>
<accession>A0ABR1J1A3</accession>
<dbReference type="InterPro" id="IPR013087">
    <property type="entry name" value="Znf_C2H2_type"/>
</dbReference>
<keyword evidence="1" id="KW-0863">Zinc-finger</keyword>
<feature type="compositionally biased region" description="Polar residues" evidence="2">
    <location>
        <begin position="1"/>
        <end position="10"/>
    </location>
</feature>
<dbReference type="EMBL" id="JBANRG010000054">
    <property type="protein sequence ID" value="KAK7443463.1"/>
    <property type="molecule type" value="Genomic_DNA"/>
</dbReference>
<dbReference type="SUPFAM" id="SSF57903">
    <property type="entry name" value="FYVE/PHD zinc finger"/>
    <property type="match status" value="1"/>
</dbReference>
<evidence type="ECO:0000259" key="3">
    <source>
        <dbReference type="PROSITE" id="PS50048"/>
    </source>
</evidence>
<feature type="region of interest" description="Disordered" evidence="2">
    <location>
        <begin position="283"/>
        <end position="308"/>
    </location>
</feature>
<feature type="compositionally biased region" description="Low complexity" evidence="2">
    <location>
        <begin position="11"/>
        <end position="25"/>
    </location>
</feature>
<feature type="region of interest" description="Disordered" evidence="2">
    <location>
        <begin position="1"/>
        <end position="25"/>
    </location>
</feature>
<dbReference type="InterPro" id="IPR013083">
    <property type="entry name" value="Znf_RING/FYVE/PHD"/>
</dbReference>
<dbReference type="PROSITE" id="PS00463">
    <property type="entry name" value="ZN2_CY6_FUNGAL_1"/>
    <property type="match status" value="1"/>
</dbReference>
<dbReference type="InterPro" id="IPR011009">
    <property type="entry name" value="Kinase-like_dom_sf"/>
</dbReference>
<evidence type="ECO:0000313" key="6">
    <source>
        <dbReference type="Proteomes" id="UP001498398"/>
    </source>
</evidence>
<evidence type="ECO:0000256" key="2">
    <source>
        <dbReference type="SAM" id="MobiDB-lite"/>
    </source>
</evidence>
<dbReference type="SMART" id="SM00066">
    <property type="entry name" value="GAL4"/>
    <property type="match status" value="1"/>
</dbReference>
<organism evidence="5 6">
    <name type="scientific">Marasmiellus scandens</name>
    <dbReference type="NCBI Taxonomy" id="2682957"/>
    <lineage>
        <taxon>Eukaryota</taxon>
        <taxon>Fungi</taxon>
        <taxon>Dikarya</taxon>
        <taxon>Basidiomycota</taxon>
        <taxon>Agaricomycotina</taxon>
        <taxon>Agaricomycetes</taxon>
        <taxon>Agaricomycetidae</taxon>
        <taxon>Agaricales</taxon>
        <taxon>Marasmiineae</taxon>
        <taxon>Omphalotaceae</taxon>
        <taxon>Marasmiellus</taxon>
    </lineage>
</organism>
<dbReference type="InterPro" id="IPR036864">
    <property type="entry name" value="Zn2-C6_fun-type_DNA-bd_sf"/>
</dbReference>
<proteinExistence type="predicted"/>
<dbReference type="Proteomes" id="UP001498398">
    <property type="component" value="Unassembled WGS sequence"/>
</dbReference>
<evidence type="ECO:0000313" key="5">
    <source>
        <dbReference type="EMBL" id="KAK7443463.1"/>
    </source>
</evidence>
<dbReference type="SUPFAM" id="SSF57701">
    <property type="entry name" value="Zn2/Cys6 DNA-binding domain"/>
    <property type="match status" value="1"/>
</dbReference>
<dbReference type="Gene3D" id="4.10.240.10">
    <property type="entry name" value="Zn(2)-C6 fungal-type DNA-binding domain"/>
    <property type="match status" value="1"/>
</dbReference>
<feature type="domain" description="Zn(2)-C6 fungal-type" evidence="3">
    <location>
        <begin position="533"/>
        <end position="568"/>
    </location>
</feature>
<dbReference type="InterPro" id="IPR011011">
    <property type="entry name" value="Znf_FYVE_PHD"/>
</dbReference>
<dbReference type="InterPro" id="IPR001138">
    <property type="entry name" value="Zn2Cys6_DnaBD"/>
</dbReference>
<reference evidence="5 6" key="1">
    <citation type="submission" date="2024-01" db="EMBL/GenBank/DDBJ databases">
        <title>A draft genome for the cacao thread blight pathogen Marasmiellus scandens.</title>
        <authorList>
            <person name="Baruah I.K."/>
            <person name="Leung J."/>
            <person name="Bukari Y."/>
            <person name="Amoako-Attah I."/>
            <person name="Meinhardt L.W."/>
            <person name="Bailey B.A."/>
            <person name="Cohen S.P."/>
        </authorList>
    </citation>
    <scope>NUCLEOTIDE SEQUENCE [LARGE SCALE GENOMIC DNA]</scope>
    <source>
        <strain evidence="5 6">GH-19</strain>
    </source>
</reference>
<protein>
    <submittedName>
        <fullName evidence="5">Uncharacterized protein</fullName>
    </submittedName>
</protein>
<comment type="caution">
    <text evidence="5">The sequence shown here is derived from an EMBL/GenBank/DDBJ whole genome shotgun (WGS) entry which is preliminary data.</text>
</comment>
<dbReference type="Gene3D" id="3.30.40.10">
    <property type="entry name" value="Zinc/RING finger domain, C3HC4 (zinc finger)"/>
    <property type="match status" value="1"/>
</dbReference>
<dbReference type="Pfam" id="PF00172">
    <property type="entry name" value="Zn_clus"/>
    <property type="match status" value="1"/>
</dbReference>
<keyword evidence="6" id="KW-1185">Reference proteome</keyword>
<dbReference type="CDD" id="cd00067">
    <property type="entry name" value="GAL4"/>
    <property type="match status" value="1"/>
</dbReference>
<evidence type="ECO:0000256" key="1">
    <source>
        <dbReference type="PROSITE-ProRule" id="PRU00042"/>
    </source>
</evidence>
<dbReference type="SUPFAM" id="SSF56112">
    <property type="entry name" value="Protein kinase-like (PK-like)"/>
    <property type="match status" value="1"/>
</dbReference>
<sequence>MSSTVDSQSNSANVESFNHSSSSFSQSKVNTIGRDLHETHHHYHAVEGSNSWPVRARSGVLGRLWSSIVENFSEFGSTERVPREAIEVLDELHGRENYRVHSARLNQRFAVVKVYHGRRAKESFKKAVKLYKCLLHPSIIRMIAVSSRTCDAPFIVFDSNCETGSVEANIASALTAGLPRSVRLGFQIVGGISAALDYLAANDLPLGSLGPDSFEVYITHEDQVKIGIDSNEQVEKISFDKDDADVLWELLDTLCDRTFRDANRLLYNDERCEEEEFSVSERLESRRSNIEPPNPTMLLSSSSESSSVASPSFSALRRELSWRRSQRGSKTISSVARQYKDRLRLNAGHPYGDSLQLRRLRGGPRRRPIRHRCQGYGREQITLTSNIEDAVLILHSSPSPGEKCLVCGEVVIEEESFQCVCGHADDGFSSTIKCSVCRLWQHRQCAAQNADLRNFVCSFCDPRLQHRYSQEDIGKFKCRLCSKLFKSAFFVKQHIQKRHPEFMNKTATPEALSEEYTSSPTLKFKSSRQRFSACGACRMRRVQCDRKDATSPNSACSNCKERGLKCVDEFADVHHSYRGPTADMMQDFDLSRVPPLALKGINELPSYGGAVAGHAQFHSPPQPLLQSSSAFTFPIANSHNHRVSQGQLQGSHWQPDYQHGSFTTHSTAGKVNSTPIYDSKMSFTSGGPVSFSSDVVMVYGDENLLNAADKLRDAWSYVG</sequence>
<keyword evidence="1" id="KW-0479">Metal-binding</keyword>